<dbReference type="InterPro" id="IPR049492">
    <property type="entry name" value="BD-FAE-like_dom"/>
</dbReference>
<keyword evidence="4" id="KW-1185">Reference proteome</keyword>
<dbReference type="Pfam" id="PF20434">
    <property type="entry name" value="BD-FAE"/>
    <property type="match status" value="1"/>
</dbReference>
<dbReference type="STRING" id="396268.IV45_GL001359"/>
<dbReference type="Gene3D" id="3.40.50.1820">
    <property type="entry name" value="alpha/beta hydrolase"/>
    <property type="match status" value="1"/>
</dbReference>
<dbReference type="GO" id="GO:0016787">
    <property type="term" value="F:hydrolase activity"/>
    <property type="evidence" value="ECO:0007669"/>
    <property type="project" value="UniProtKB-KW"/>
</dbReference>
<proteinExistence type="predicted"/>
<keyword evidence="1" id="KW-0378">Hydrolase</keyword>
<dbReference type="PANTHER" id="PTHR48081:SF13">
    <property type="entry name" value="ALPHA_BETA HYDROLASE"/>
    <property type="match status" value="1"/>
</dbReference>
<comment type="caution">
    <text evidence="3">The sequence shown here is derived from an EMBL/GenBank/DDBJ whole genome shotgun (WGS) entry which is preliminary data.</text>
</comment>
<dbReference type="AlphaFoldDB" id="A0A0R2IC36"/>
<dbReference type="PATRIC" id="fig|396268.3.peg.1379"/>
<dbReference type="EMBL" id="JQBW01000004">
    <property type="protein sequence ID" value="KRN59610.1"/>
    <property type="molecule type" value="Genomic_DNA"/>
</dbReference>
<dbReference type="InterPro" id="IPR029058">
    <property type="entry name" value="AB_hydrolase_fold"/>
</dbReference>
<dbReference type="OrthoDB" id="9815425at2"/>
<dbReference type="InterPro" id="IPR050300">
    <property type="entry name" value="GDXG_lipolytic_enzyme"/>
</dbReference>
<evidence type="ECO:0000256" key="1">
    <source>
        <dbReference type="ARBA" id="ARBA00022801"/>
    </source>
</evidence>
<dbReference type="SUPFAM" id="SSF53474">
    <property type="entry name" value="alpha/beta-Hydrolases"/>
    <property type="match status" value="1"/>
</dbReference>
<sequence length="300" mass="33764">MAIHEVENNPTMAGQVRLIENIVYAAEDGEALKMDVLAPWTQRSGYLKSAPKPKPRPLIVFVQGSSWRRPTMGEEIPQLVQFVHYGYVVATIQHRSSLDGHPFPAFLKDVKTAIRYLRKHASEYCIDPKRVVVWGTSSGANAALLTGLTIDDPRYESDSYTNQSDQVSAVVSCFAPTDVTETFKQADKVPGADLLQICLFGTDPKQWQAKKKEMSPLTHVKEGQQYPPFLLMHGDQDQVVAYDQMVKMYDRLQEVGASVEAYRVKGANHERDFWSPQIYSIVRQFLDGIVKQGDGNDKED</sequence>
<protein>
    <recommendedName>
        <fullName evidence="2">BD-FAE-like domain-containing protein</fullName>
    </recommendedName>
</protein>
<accession>A0A0R2IC36</accession>
<organism evidence="3 4">
    <name type="scientific">Limosilactobacillus secaliphilus</name>
    <dbReference type="NCBI Taxonomy" id="396268"/>
    <lineage>
        <taxon>Bacteria</taxon>
        <taxon>Bacillati</taxon>
        <taxon>Bacillota</taxon>
        <taxon>Bacilli</taxon>
        <taxon>Lactobacillales</taxon>
        <taxon>Lactobacillaceae</taxon>
        <taxon>Limosilactobacillus</taxon>
    </lineage>
</organism>
<dbReference type="PANTHER" id="PTHR48081">
    <property type="entry name" value="AB HYDROLASE SUPERFAMILY PROTEIN C4A8.06C"/>
    <property type="match status" value="1"/>
</dbReference>
<evidence type="ECO:0000313" key="3">
    <source>
        <dbReference type="EMBL" id="KRN59610.1"/>
    </source>
</evidence>
<dbReference type="RefSeq" id="WP_057739874.1">
    <property type="nucleotide sequence ID" value="NZ_JQBW01000004.1"/>
</dbReference>
<evidence type="ECO:0000259" key="2">
    <source>
        <dbReference type="Pfam" id="PF20434"/>
    </source>
</evidence>
<evidence type="ECO:0000313" key="4">
    <source>
        <dbReference type="Proteomes" id="UP000050934"/>
    </source>
</evidence>
<feature type="domain" description="BD-FAE-like" evidence="2">
    <location>
        <begin position="53"/>
        <end position="252"/>
    </location>
</feature>
<name>A0A0R2IC36_9LACO</name>
<gene>
    <name evidence="3" type="ORF">IV45_GL001359</name>
</gene>
<dbReference type="Proteomes" id="UP000050934">
    <property type="component" value="Unassembled WGS sequence"/>
</dbReference>
<reference evidence="3 4" key="1">
    <citation type="journal article" date="2015" name="Genome Announc.">
        <title>Expanding the biotechnology potential of lactobacilli through comparative genomics of 213 strains and associated genera.</title>
        <authorList>
            <person name="Sun Z."/>
            <person name="Harris H.M."/>
            <person name="McCann A."/>
            <person name="Guo C."/>
            <person name="Argimon S."/>
            <person name="Zhang W."/>
            <person name="Yang X."/>
            <person name="Jeffery I.B."/>
            <person name="Cooney J.C."/>
            <person name="Kagawa T.F."/>
            <person name="Liu W."/>
            <person name="Song Y."/>
            <person name="Salvetti E."/>
            <person name="Wrobel A."/>
            <person name="Rasinkangas P."/>
            <person name="Parkhill J."/>
            <person name="Rea M.C."/>
            <person name="O'Sullivan O."/>
            <person name="Ritari J."/>
            <person name="Douillard F.P."/>
            <person name="Paul Ross R."/>
            <person name="Yang R."/>
            <person name="Briner A.E."/>
            <person name="Felis G.E."/>
            <person name="de Vos W.M."/>
            <person name="Barrangou R."/>
            <person name="Klaenhammer T.R."/>
            <person name="Caufield P.W."/>
            <person name="Cui Y."/>
            <person name="Zhang H."/>
            <person name="O'Toole P.W."/>
        </authorList>
    </citation>
    <scope>NUCLEOTIDE SEQUENCE [LARGE SCALE GENOMIC DNA]</scope>
    <source>
        <strain evidence="3 4">DSM 17896</strain>
    </source>
</reference>